<keyword evidence="1" id="KW-0175">Coiled coil</keyword>
<protein>
    <submittedName>
        <fullName evidence="3">Uncharacterized protein</fullName>
    </submittedName>
</protein>
<feature type="compositionally biased region" description="Polar residues" evidence="2">
    <location>
        <begin position="930"/>
        <end position="950"/>
    </location>
</feature>
<dbReference type="PANTHER" id="PTHR13237">
    <property type="entry name" value="SOMETHING ABOUT SILENCING PROTEIN 10-RELATED"/>
    <property type="match status" value="1"/>
</dbReference>
<dbReference type="GO" id="GO:0032040">
    <property type="term" value="C:small-subunit processome"/>
    <property type="evidence" value="ECO:0007669"/>
    <property type="project" value="TreeGrafter"/>
</dbReference>
<evidence type="ECO:0000256" key="1">
    <source>
        <dbReference type="SAM" id="Coils"/>
    </source>
</evidence>
<gene>
    <name evidence="3" type="ORF">MSPICULIGERA_LOCUS24670</name>
</gene>
<evidence type="ECO:0000313" key="3">
    <source>
        <dbReference type="EMBL" id="CAJ0586679.1"/>
    </source>
</evidence>
<feature type="region of interest" description="Disordered" evidence="2">
    <location>
        <begin position="923"/>
        <end position="959"/>
    </location>
</feature>
<keyword evidence="4" id="KW-1185">Reference proteome</keyword>
<accession>A0AA36DIB7</accession>
<feature type="region of interest" description="Disordered" evidence="2">
    <location>
        <begin position="1"/>
        <end position="91"/>
    </location>
</feature>
<dbReference type="GO" id="GO:0000462">
    <property type="term" value="P:maturation of SSU-rRNA from tricistronic rRNA transcript (SSU-rRNA, 5.8S rRNA, LSU-rRNA)"/>
    <property type="evidence" value="ECO:0007669"/>
    <property type="project" value="TreeGrafter"/>
</dbReference>
<feature type="compositionally biased region" description="Acidic residues" evidence="2">
    <location>
        <begin position="12"/>
        <end position="21"/>
    </location>
</feature>
<feature type="compositionally biased region" description="Polar residues" evidence="2">
    <location>
        <begin position="67"/>
        <end position="78"/>
    </location>
</feature>
<feature type="coiled-coil region" evidence="1">
    <location>
        <begin position="305"/>
        <end position="334"/>
    </location>
</feature>
<name>A0AA36DIB7_9BILA</name>
<evidence type="ECO:0000313" key="4">
    <source>
        <dbReference type="Proteomes" id="UP001177023"/>
    </source>
</evidence>
<sequence>MRTRSGKKTETPDTDDEDVYDEVDRFHQADRDLGKDFGKKGKATPVEVLNVEGDYSDDEGERRDDGNVSSDWEGSENGTAEDAIEAQLPSREGWGKKRSAFYSTSYVDKDFGTVNDDEDAEAELELEDAKIRQKALDAAAADLDVFDDDEDATTAAVTEVIKDESQQWDPKTARKKNQEAVNILNDYKLKMEMFNVIVRPLSDVAKALPEDSPLRVKLILCANTYGCYRSTVEFWLAMKADSISTHKINDLKVDEHPCLAKIWRLKEMTDKVDEFVGRNSSLLSKLIGKAAEGADVDYEEHYPVISQKRAIRQKEKEELKRLEEDAEMDDAEEDDEANQFRAFLLFLGSPWATAKRKRPAFRRARSDSSIRKLSSGTMVNARRSNTEQAWAVCILDMNRALGEGRITKVVKKYAFLQDEKVGKVYVPLEAARIMAPDCCDLRDRFQENDVLIFTASKQPYPTNDCKYAASSVIKQSELIKAYGKITDVLDKHCIVEAKKYGRIFVPYSARTPTGKLWLGRNAEKGKTCAVRIFRQPDINTCKYVAFGCEITFDDGLTEDMKLKNTRAPDNALTQIGCIVRYSTGSDCHVYSTVTGLARLPAASVQDWMHMGGWLRYAVVRDPKTLSVSDNVNDQRAREPTWLVKDPVDLGMLFELEEDQMDSSRLQLNVTCVINRVNRELRQTWLWNDFIGRVYVPPANFCNDFQPMESVKVRVVYTAAFDDVPWTANQLEYLGNDEATRLANSSLLITDDDWKISHVQSGPGSFFGFMDNPKFGSAFIAWTDIADDDFALVKEQRCRATVFRQHREKKHNWRCVLVTPLENVDALYPVHKHSGQMRLPKPFRPPRAVPQPAPVAPPPPHIPLPMQAPIGTRVTQERTMASVLRASPPPGIPGLPMEFGPLIKTRNSDWPAPSQRLPSLQQICPNPKGANFNSLPPSGAPTPSMTSSSCPLSEDGSESPFESRNFLEAQMANDFRMDAFAPWMAPADTIIPSSVLPLSFSTGPMIYHPSVSTADASTQTEMICEQRVLKDILNHQDLFKKVFDAFPGHMETMLKMNW</sequence>
<feature type="non-terminal residue" evidence="3">
    <location>
        <position position="1"/>
    </location>
</feature>
<comment type="caution">
    <text evidence="3">The sequence shown here is derived from an EMBL/GenBank/DDBJ whole genome shotgun (WGS) entry which is preliminary data.</text>
</comment>
<reference evidence="3" key="1">
    <citation type="submission" date="2023-06" db="EMBL/GenBank/DDBJ databases">
        <authorList>
            <person name="Delattre M."/>
        </authorList>
    </citation>
    <scope>NUCLEOTIDE SEQUENCE</scope>
    <source>
        <strain evidence="3">AF72</strain>
    </source>
</reference>
<dbReference type="EMBL" id="CATQJA010002709">
    <property type="protein sequence ID" value="CAJ0586679.1"/>
    <property type="molecule type" value="Genomic_DNA"/>
</dbReference>
<proteinExistence type="predicted"/>
<feature type="compositionally biased region" description="Basic and acidic residues" evidence="2">
    <location>
        <begin position="22"/>
        <end position="39"/>
    </location>
</feature>
<evidence type="ECO:0000256" key="2">
    <source>
        <dbReference type="SAM" id="MobiDB-lite"/>
    </source>
</evidence>
<dbReference type="AlphaFoldDB" id="A0AA36DIB7"/>
<dbReference type="PANTHER" id="PTHR13237:SF8">
    <property type="entry name" value="SOMETHING ABOUT SILENCING PROTEIN 10"/>
    <property type="match status" value="1"/>
</dbReference>
<organism evidence="3 4">
    <name type="scientific">Mesorhabditis spiculigera</name>
    <dbReference type="NCBI Taxonomy" id="96644"/>
    <lineage>
        <taxon>Eukaryota</taxon>
        <taxon>Metazoa</taxon>
        <taxon>Ecdysozoa</taxon>
        <taxon>Nematoda</taxon>
        <taxon>Chromadorea</taxon>
        <taxon>Rhabditida</taxon>
        <taxon>Rhabditina</taxon>
        <taxon>Rhabditomorpha</taxon>
        <taxon>Rhabditoidea</taxon>
        <taxon>Rhabditidae</taxon>
        <taxon>Mesorhabditinae</taxon>
        <taxon>Mesorhabditis</taxon>
    </lineage>
</organism>
<dbReference type="Proteomes" id="UP001177023">
    <property type="component" value="Unassembled WGS sequence"/>
</dbReference>